<feature type="signal peptide" evidence="5">
    <location>
        <begin position="1"/>
        <end position="22"/>
    </location>
</feature>
<comment type="caution">
    <text evidence="6">The sequence shown here is derived from an EMBL/GenBank/DDBJ whole genome shotgun (WGS) entry which is preliminary data.</text>
</comment>
<evidence type="ECO:0000313" key="6">
    <source>
        <dbReference type="EMBL" id="MBI3538968.1"/>
    </source>
</evidence>
<dbReference type="SMART" id="SM00028">
    <property type="entry name" value="TPR"/>
    <property type="match status" value="5"/>
</dbReference>
<sequence>MRRGRAGLIATLALVAAAVAFAHAPVLDARAQSFDDPLYVFADPLVQHPSLASVDHIFSEVLRPSAAGGYYLPLSLTSLMADVALGGSADDPRPFHRTGLALHVVATLLLTLIVLALFEAPVPAALAGLLFGLHPLTVEPVAWIAERKTLLAACFALAAILAYVRHARAGGRVRYAAALGCFALALLAKPTVTPLPLLLLALDRWPLGRDLRRSLADLAPFAVLAAVSGVITVISQQHTASVVAADPARLPAHALYTLGVYVAKIVVPRDPSSVYPAPASLALSAPQVAAPIALALLITAACVALVIPRRARRVAPLVAWLGFVAMLAPTLGLARYSWVEASDKYLYLPAVALVVAFGAALTRAWTVAPPRRVPARIAMIAAAAALLALEARGVRAALVPWRDSLTLFRYMERVAPDSPAVENQLGVLLERSGAADEGLVRLRRAVALAPGFDEAHYNLGIAFGARGVLDSSLAEFHAADRLHPDDPPTVYNLGVALRMSGRPAEAERELRRALALDPRSAATHDALGSLEIAGGRSDEAIGHFRAAVTLAPGDPALQYRLGVALLIARRGAEAIDPLRRAIVLRPDGIEALHTLAWVRATAADAALRDTAEAITLARRAVALTNGDDPRVLDTMAAAEASVGRFAAALASEHQALDRAAALPDSVAAGMRERLRLYRSGHPYREP</sequence>
<feature type="transmembrane region" description="Helical" evidence="4">
    <location>
        <begin position="70"/>
        <end position="88"/>
    </location>
</feature>
<keyword evidence="4" id="KW-1133">Transmembrane helix</keyword>
<evidence type="ECO:0000256" key="1">
    <source>
        <dbReference type="ARBA" id="ARBA00022737"/>
    </source>
</evidence>
<dbReference type="InterPro" id="IPR052346">
    <property type="entry name" value="O-mannosyl-transferase_TMTC"/>
</dbReference>
<feature type="repeat" description="TPR" evidence="3">
    <location>
        <begin position="453"/>
        <end position="486"/>
    </location>
</feature>
<accession>A0A9D6L996</accession>
<dbReference type="SUPFAM" id="SSF48452">
    <property type="entry name" value="TPR-like"/>
    <property type="match status" value="1"/>
</dbReference>
<keyword evidence="1" id="KW-0677">Repeat</keyword>
<dbReference type="InterPro" id="IPR011990">
    <property type="entry name" value="TPR-like_helical_dom_sf"/>
</dbReference>
<evidence type="ECO:0000256" key="2">
    <source>
        <dbReference type="ARBA" id="ARBA00022803"/>
    </source>
</evidence>
<dbReference type="EMBL" id="JACQAY010000051">
    <property type="protein sequence ID" value="MBI3538968.1"/>
    <property type="molecule type" value="Genomic_DNA"/>
</dbReference>
<feature type="transmembrane region" description="Helical" evidence="4">
    <location>
        <begin position="346"/>
        <end position="365"/>
    </location>
</feature>
<gene>
    <name evidence="6" type="ORF">HY076_01685</name>
</gene>
<feature type="repeat" description="TPR" evidence="3">
    <location>
        <begin position="487"/>
        <end position="520"/>
    </location>
</feature>
<organism evidence="6 7">
    <name type="scientific">Eiseniibacteriota bacterium</name>
    <dbReference type="NCBI Taxonomy" id="2212470"/>
    <lineage>
        <taxon>Bacteria</taxon>
        <taxon>Candidatus Eiseniibacteriota</taxon>
    </lineage>
</organism>
<evidence type="ECO:0000256" key="5">
    <source>
        <dbReference type="SAM" id="SignalP"/>
    </source>
</evidence>
<feature type="transmembrane region" description="Helical" evidence="4">
    <location>
        <begin position="100"/>
        <end position="118"/>
    </location>
</feature>
<dbReference type="PROSITE" id="PS50005">
    <property type="entry name" value="TPR"/>
    <property type="match status" value="3"/>
</dbReference>
<dbReference type="Proteomes" id="UP000807850">
    <property type="component" value="Unassembled WGS sequence"/>
</dbReference>
<dbReference type="PANTHER" id="PTHR44227">
    <property type="match status" value="1"/>
</dbReference>
<protein>
    <submittedName>
        <fullName evidence="6">Tetratricopeptide repeat protein</fullName>
    </submittedName>
</protein>
<name>A0A9D6L996_UNCEI</name>
<dbReference type="InterPro" id="IPR019734">
    <property type="entry name" value="TPR_rpt"/>
</dbReference>
<feature type="repeat" description="TPR" evidence="3">
    <location>
        <begin position="521"/>
        <end position="554"/>
    </location>
</feature>
<keyword evidence="4" id="KW-0812">Transmembrane</keyword>
<feature type="transmembrane region" description="Helical" evidence="4">
    <location>
        <begin position="288"/>
        <end position="307"/>
    </location>
</feature>
<feature type="transmembrane region" description="Helical" evidence="4">
    <location>
        <begin position="314"/>
        <end position="334"/>
    </location>
</feature>
<proteinExistence type="predicted"/>
<dbReference type="PANTHER" id="PTHR44227:SF3">
    <property type="entry name" value="PROTEIN O-MANNOSYL-TRANSFERASE TMTC4"/>
    <property type="match status" value="1"/>
</dbReference>
<feature type="transmembrane region" description="Helical" evidence="4">
    <location>
        <begin position="377"/>
        <end position="401"/>
    </location>
</feature>
<evidence type="ECO:0000256" key="4">
    <source>
        <dbReference type="SAM" id="Phobius"/>
    </source>
</evidence>
<feature type="transmembrane region" description="Helical" evidence="4">
    <location>
        <begin position="150"/>
        <end position="169"/>
    </location>
</feature>
<feature type="chain" id="PRO_5039415107" evidence="5">
    <location>
        <begin position="23"/>
        <end position="686"/>
    </location>
</feature>
<evidence type="ECO:0000256" key="3">
    <source>
        <dbReference type="PROSITE-ProRule" id="PRU00339"/>
    </source>
</evidence>
<dbReference type="Pfam" id="PF13432">
    <property type="entry name" value="TPR_16"/>
    <property type="match status" value="1"/>
</dbReference>
<dbReference type="AlphaFoldDB" id="A0A9D6L996"/>
<feature type="transmembrane region" description="Helical" evidence="4">
    <location>
        <begin position="175"/>
        <end position="202"/>
    </location>
</feature>
<dbReference type="Gene3D" id="1.25.40.10">
    <property type="entry name" value="Tetratricopeptide repeat domain"/>
    <property type="match status" value="1"/>
</dbReference>
<keyword evidence="4" id="KW-0472">Membrane</keyword>
<keyword evidence="2 3" id="KW-0802">TPR repeat</keyword>
<evidence type="ECO:0000313" key="7">
    <source>
        <dbReference type="Proteomes" id="UP000807850"/>
    </source>
</evidence>
<reference evidence="6" key="1">
    <citation type="submission" date="2020-07" db="EMBL/GenBank/DDBJ databases">
        <title>Huge and variable diversity of episymbiotic CPR bacteria and DPANN archaea in groundwater ecosystems.</title>
        <authorList>
            <person name="He C.Y."/>
            <person name="Keren R."/>
            <person name="Whittaker M."/>
            <person name="Farag I.F."/>
            <person name="Doudna J."/>
            <person name="Cate J.H.D."/>
            <person name="Banfield J.F."/>
        </authorList>
    </citation>
    <scope>NUCLEOTIDE SEQUENCE</scope>
    <source>
        <strain evidence="6">NC_groundwater_928_Pr1_S-0.2um_72_17</strain>
    </source>
</reference>
<keyword evidence="5" id="KW-0732">Signal</keyword>